<evidence type="ECO:0000256" key="9">
    <source>
        <dbReference type="ARBA" id="ARBA00023139"/>
    </source>
</evidence>
<evidence type="ECO:0000256" key="5">
    <source>
        <dbReference type="ARBA" id="ARBA00022692"/>
    </source>
</evidence>
<evidence type="ECO:0000256" key="1">
    <source>
        <dbReference type="ARBA" id="ARBA00004141"/>
    </source>
</evidence>
<proteinExistence type="inferred from homology"/>
<protein>
    <recommendedName>
        <fullName evidence="3">Uncharacterized protein YtcA</fullName>
    </recommendedName>
</protein>
<keyword evidence="7 11" id="KW-1133">Transmembrane helix</keyword>
<dbReference type="Pfam" id="PF17090">
    <property type="entry name" value="Ytca"/>
    <property type="match status" value="1"/>
</dbReference>
<evidence type="ECO:0000256" key="11">
    <source>
        <dbReference type="SAM" id="Phobius"/>
    </source>
</evidence>
<keyword evidence="4" id="KW-1003">Cell membrane</keyword>
<feature type="transmembrane region" description="Helical" evidence="11">
    <location>
        <begin position="24"/>
        <end position="45"/>
    </location>
</feature>
<reference evidence="12 13" key="1">
    <citation type="journal article" date="2015" name="Int. J. Syst. Evol. Microbiol.">
        <title>Youhaiella tibetensis gen. nov., sp. nov., isolated from subsurface sediment.</title>
        <authorList>
            <person name="Wang Y.X."/>
            <person name="Huang F.Q."/>
            <person name="Nogi Y."/>
            <person name="Pang S.J."/>
            <person name="Wang P.K."/>
            <person name="Lv J."/>
        </authorList>
    </citation>
    <scope>NUCLEOTIDE SEQUENCE [LARGE SCALE GENOMIC DNA]</scope>
    <source>
        <strain evidence="13">fig4</strain>
    </source>
</reference>
<sequence length="86" mass="9141">MALLFASMLGACSSEPSAPSIAIFGSFFPAWIICAVLGVVFAVIARQLLIILDIDGYLPLPLLVYLCMAIGGGTGFWFLWFGGIPQ</sequence>
<keyword evidence="10" id="KW-0449">Lipoprotein</keyword>
<dbReference type="RefSeq" id="WP_147655951.1">
    <property type="nucleotide sequence ID" value="NZ_BMFM01000001.1"/>
</dbReference>
<dbReference type="InterPro" id="IPR031381">
    <property type="entry name" value="YtcA"/>
</dbReference>
<keyword evidence="6" id="KW-0732">Signal</keyword>
<evidence type="ECO:0000313" key="13">
    <source>
        <dbReference type="Proteomes" id="UP000321062"/>
    </source>
</evidence>
<evidence type="ECO:0000313" key="12">
    <source>
        <dbReference type="EMBL" id="QEE20507.1"/>
    </source>
</evidence>
<accession>A0A5B9DMT8</accession>
<evidence type="ECO:0000256" key="6">
    <source>
        <dbReference type="ARBA" id="ARBA00022729"/>
    </source>
</evidence>
<keyword evidence="9" id="KW-0564">Palmitate</keyword>
<dbReference type="GO" id="GO:0016020">
    <property type="term" value="C:membrane"/>
    <property type="evidence" value="ECO:0007669"/>
    <property type="project" value="UniProtKB-SubCell"/>
</dbReference>
<keyword evidence="13" id="KW-1185">Reference proteome</keyword>
<evidence type="ECO:0000256" key="2">
    <source>
        <dbReference type="ARBA" id="ARBA00008208"/>
    </source>
</evidence>
<keyword evidence="8 11" id="KW-0472">Membrane</keyword>
<dbReference type="OrthoDB" id="5958921at2"/>
<evidence type="ECO:0000256" key="10">
    <source>
        <dbReference type="ARBA" id="ARBA00023288"/>
    </source>
</evidence>
<evidence type="ECO:0000256" key="4">
    <source>
        <dbReference type="ARBA" id="ARBA00022475"/>
    </source>
</evidence>
<evidence type="ECO:0000256" key="7">
    <source>
        <dbReference type="ARBA" id="ARBA00022989"/>
    </source>
</evidence>
<comment type="subcellular location">
    <subcellularLocation>
        <location evidence="1">Membrane</location>
        <topology evidence="1">Multi-pass membrane protein</topology>
    </subcellularLocation>
</comment>
<dbReference type="EMBL" id="CP041690">
    <property type="protein sequence ID" value="QEE20507.1"/>
    <property type="molecule type" value="Genomic_DNA"/>
</dbReference>
<comment type="similarity">
    <text evidence="2">Belongs to the YtcA family.</text>
</comment>
<feature type="transmembrane region" description="Helical" evidence="11">
    <location>
        <begin position="57"/>
        <end position="80"/>
    </location>
</feature>
<name>A0A5B9DMT8_9HYPH</name>
<keyword evidence="5 11" id="KW-0812">Transmembrane</keyword>
<organism evidence="12 13">
    <name type="scientific">Paradevosia tibetensis</name>
    <dbReference type="NCBI Taxonomy" id="1447062"/>
    <lineage>
        <taxon>Bacteria</taxon>
        <taxon>Pseudomonadati</taxon>
        <taxon>Pseudomonadota</taxon>
        <taxon>Alphaproteobacteria</taxon>
        <taxon>Hyphomicrobiales</taxon>
        <taxon>Devosiaceae</taxon>
        <taxon>Paradevosia</taxon>
    </lineage>
</organism>
<dbReference type="Proteomes" id="UP000321062">
    <property type="component" value="Chromosome"/>
</dbReference>
<evidence type="ECO:0000256" key="3">
    <source>
        <dbReference type="ARBA" id="ARBA00021237"/>
    </source>
</evidence>
<dbReference type="KEGG" id="yti:FNA67_10150"/>
<gene>
    <name evidence="12" type="ORF">FNA67_10150</name>
</gene>
<evidence type="ECO:0000256" key="8">
    <source>
        <dbReference type="ARBA" id="ARBA00023136"/>
    </source>
</evidence>
<dbReference type="AlphaFoldDB" id="A0A5B9DMT8"/>